<name>A0ABD2ASW5_VESSQ</name>
<dbReference type="Pfam" id="PF14943">
    <property type="entry name" value="MRP-S26"/>
    <property type="match status" value="1"/>
</dbReference>
<comment type="subcellular location">
    <subcellularLocation>
        <location evidence="1">Mitochondrion</location>
    </subcellularLocation>
</comment>
<keyword evidence="5" id="KW-0496">Mitochondrion</keyword>
<evidence type="ECO:0000256" key="3">
    <source>
        <dbReference type="ARBA" id="ARBA00022946"/>
    </source>
</evidence>
<proteinExistence type="inferred from homology"/>
<dbReference type="AlphaFoldDB" id="A0ABD2ASW5"/>
<evidence type="ECO:0000256" key="6">
    <source>
        <dbReference type="ARBA" id="ARBA00023274"/>
    </source>
</evidence>
<keyword evidence="3" id="KW-0809">Transit peptide</keyword>
<keyword evidence="9" id="KW-0175">Coiled coil</keyword>
<organism evidence="10 11">
    <name type="scientific">Vespula squamosa</name>
    <name type="common">Southern yellow jacket</name>
    <name type="synonym">Wasp</name>
    <dbReference type="NCBI Taxonomy" id="30214"/>
    <lineage>
        <taxon>Eukaryota</taxon>
        <taxon>Metazoa</taxon>
        <taxon>Ecdysozoa</taxon>
        <taxon>Arthropoda</taxon>
        <taxon>Hexapoda</taxon>
        <taxon>Insecta</taxon>
        <taxon>Pterygota</taxon>
        <taxon>Neoptera</taxon>
        <taxon>Endopterygota</taxon>
        <taxon>Hymenoptera</taxon>
        <taxon>Apocrita</taxon>
        <taxon>Aculeata</taxon>
        <taxon>Vespoidea</taxon>
        <taxon>Vespidae</taxon>
        <taxon>Vespinae</taxon>
        <taxon>Vespula</taxon>
    </lineage>
</organism>
<dbReference type="GO" id="GO:1990904">
    <property type="term" value="C:ribonucleoprotein complex"/>
    <property type="evidence" value="ECO:0007669"/>
    <property type="project" value="UniProtKB-KW"/>
</dbReference>
<comment type="similarity">
    <text evidence="2">Belongs to the mitochondrion-specific ribosomal protein mS26 family.</text>
</comment>
<evidence type="ECO:0000313" key="10">
    <source>
        <dbReference type="EMBL" id="KAL2722735.1"/>
    </source>
</evidence>
<reference evidence="10 11" key="1">
    <citation type="journal article" date="2024" name="Ann. Entomol. Soc. Am.">
        <title>Genomic analyses of the southern and eastern yellowjacket wasps (Hymenoptera: Vespidae) reveal evolutionary signatures of social life.</title>
        <authorList>
            <person name="Catto M.A."/>
            <person name="Caine P.B."/>
            <person name="Orr S.E."/>
            <person name="Hunt B.G."/>
            <person name="Goodisman M.A.D."/>
        </authorList>
    </citation>
    <scope>NUCLEOTIDE SEQUENCE [LARGE SCALE GENOMIC DNA]</scope>
    <source>
        <strain evidence="10">233</strain>
        <tissue evidence="10">Head and thorax</tissue>
    </source>
</reference>
<feature type="coiled-coil region" evidence="9">
    <location>
        <begin position="132"/>
        <end position="170"/>
    </location>
</feature>
<dbReference type="PANTHER" id="PTHR21035:SF2">
    <property type="entry name" value="SMALL RIBOSOMAL SUBUNIT PROTEIN MS26"/>
    <property type="match status" value="1"/>
</dbReference>
<evidence type="ECO:0000256" key="9">
    <source>
        <dbReference type="SAM" id="Coils"/>
    </source>
</evidence>
<gene>
    <name evidence="10" type="ORF">V1478_009598</name>
</gene>
<sequence>MLRTKQISGICSLTLGNLVKYEWFKPNIIYTQCIRWKRKPIWLPTAKSKVFRVPQRPKIPIEEYIELKRLNNNYRTAMKSLMQHFENEFNKSQVQFDEITVNKTANEDFIQSNLINDEWNMQIAKIREVRLAKEKEEKRKTILKKLLEKEERDKQREQEIEEHVKKLKEEVPTFITAANIDKAIEEALTNIVNHEFAIDSKGNIYTDSKETNVNSNNVVSP</sequence>
<dbReference type="GO" id="GO:0005840">
    <property type="term" value="C:ribosome"/>
    <property type="evidence" value="ECO:0007669"/>
    <property type="project" value="UniProtKB-KW"/>
</dbReference>
<evidence type="ECO:0000256" key="1">
    <source>
        <dbReference type="ARBA" id="ARBA00004173"/>
    </source>
</evidence>
<evidence type="ECO:0000313" key="11">
    <source>
        <dbReference type="Proteomes" id="UP001607302"/>
    </source>
</evidence>
<evidence type="ECO:0000256" key="2">
    <source>
        <dbReference type="ARBA" id="ARBA00009672"/>
    </source>
</evidence>
<accession>A0ABD2ASW5</accession>
<dbReference type="EMBL" id="JAUDFV010000141">
    <property type="protein sequence ID" value="KAL2722735.1"/>
    <property type="molecule type" value="Genomic_DNA"/>
</dbReference>
<keyword evidence="4" id="KW-0689">Ribosomal protein</keyword>
<dbReference type="PANTHER" id="PTHR21035">
    <property type="entry name" value="28S RIBOSOMAL PROTEIN S26, MITOCHONDRIAL"/>
    <property type="match status" value="1"/>
</dbReference>
<dbReference type="GO" id="GO:0005739">
    <property type="term" value="C:mitochondrion"/>
    <property type="evidence" value="ECO:0007669"/>
    <property type="project" value="UniProtKB-SubCell"/>
</dbReference>
<evidence type="ECO:0000256" key="7">
    <source>
        <dbReference type="ARBA" id="ARBA00035138"/>
    </source>
</evidence>
<dbReference type="Proteomes" id="UP001607302">
    <property type="component" value="Unassembled WGS sequence"/>
</dbReference>
<evidence type="ECO:0000256" key="5">
    <source>
        <dbReference type="ARBA" id="ARBA00023128"/>
    </source>
</evidence>
<evidence type="ECO:0000256" key="4">
    <source>
        <dbReference type="ARBA" id="ARBA00022980"/>
    </source>
</evidence>
<keyword evidence="6" id="KW-0687">Ribonucleoprotein</keyword>
<dbReference type="InterPro" id="IPR026140">
    <property type="entry name" value="Ribosomal_mS26"/>
</dbReference>
<evidence type="ECO:0000256" key="8">
    <source>
        <dbReference type="ARBA" id="ARBA00035344"/>
    </source>
</evidence>
<comment type="caution">
    <text evidence="10">The sequence shown here is derived from an EMBL/GenBank/DDBJ whole genome shotgun (WGS) entry which is preliminary data.</text>
</comment>
<keyword evidence="11" id="KW-1185">Reference proteome</keyword>
<protein>
    <recommendedName>
        <fullName evidence="7">Small ribosomal subunit protein mS26</fullName>
    </recommendedName>
    <alternativeName>
        <fullName evidence="8">28S ribosomal protein S26, mitochondrial</fullName>
    </alternativeName>
</protein>